<keyword evidence="6" id="KW-0326">Glycosidase</keyword>
<protein>
    <recommendedName>
        <fullName evidence="3">beta-glucosidase</fullName>
        <ecNumber evidence="3">3.2.1.21</ecNumber>
    </recommendedName>
</protein>
<dbReference type="Proteomes" id="UP000526501">
    <property type="component" value="Unassembled WGS sequence"/>
</dbReference>
<organism evidence="9 10">
    <name type="scientific">Pelagicoccus albus</name>
    <dbReference type="NCBI Taxonomy" id="415222"/>
    <lineage>
        <taxon>Bacteria</taxon>
        <taxon>Pseudomonadati</taxon>
        <taxon>Verrucomicrobiota</taxon>
        <taxon>Opitutia</taxon>
        <taxon>Puniceicoccales</taxon>
        <taxon>Pelagicoccaceae</taxon>
        <taxon>Pelagicoccus</taxon>
    </lineage>
</organism>
<feature type="domain" description="Glycoside hydrolase family 3 N-terminal" evidence="7">
    <location>
        <begin position="139"/>
        <end position="415"/>
    </location>
</feature>
<dbReference type="EC" id="3.2.1.21" evidence="3"/>
<dbReference type="GO" id="GO:0008422">
    <property type="term" value="F:beta-glucosidase activity"/>
    <property type="evidence" value="ECO:0007669"/>
    <property type="project" value="UniProtKB-EC"/>
</dbReference>
<proteinExistence type="inferred from homology"/>
<keyword evidence="10" id="KW-1185">Reference proteome</keyword>
<gene>
    <name evidence="9" type="ORF">H5P27_08610</name>
</gene>
<reference evidence="9 10" key="1">
    <citation type="submission" date="2020-07" db="EMBL/GenBank/DDBJ databases">
        <authorList>
            <person name="Feng X."/>
        </authorList>
    </citation>
    <scope>NUCLEOTIDE SEQUENCE [LARGE SCALE GENOMIC DNA]</scope>
    <source>
        <strain evidence="9 10">JCM23202</strain>
    </source>
</reference>
<evidence type="ECO:0000256" key="1">
    <source>
        <dbReference type="ARBA" id="ARBA00000448"/>
    </source>
</evidence>
<dbReference type="SUPFAM" id="SSF52279">
    <property type="entry name" value="Beta-D-glucan exohydrolase, C-terminal domain"/>
    <property type="match status" value="1"/>
</dbReference>
<feature type="domain" description="Glycoside hydrolase family 3 C-terminal" evidence="8">
    <location>
        <begin position="454"/>
        <end position="628"/>
    </location>
</feature>
<evidence type="ECO:0000259" key="8">
    <source>
        <dbReference type="Pfam" id="PF01915"/>
    </source>
</evidence>
<dbReference type="EMBL" id="JACHVC010000007">
    <property type="protein sequence ID" value="MBC2606105.1"/>
    <property type="molecule type" value="Genomic_DNA"/>
</dbReference>
<dbReference type="SUPFAM" id="SSF51445">
    <property type="entry name" value="(Trans)glycosidases"/>
    <property type="match status" value="1"/>
</dbReference>
<sequence>MIDSFYLRKARSVGILSFGILLTGSLPGALTGQTMKENSVGESVGYIDFNKNGKMDTYEDPSQSEEMRISDLLSRMSLEEKVAQMTTLYGFSRILKDELPTEKWEDRMWIAGIGNIDEQINGNEGWTQNLPDPENDLPWSNHASALREIQQWFIEKTRLGIPVDFTNEGIRGLMHSKATSFPAELGVASTWNPELVRNVGRVTGREAKALGYTNVYSPVLDVARDPRWGRVIESYGEDPFLVGELGLQQVLGIQEQGVASTLKHFAVYGVPKGGRDGHARTDPHVTWSEVQNTYLAPFKKAITQGGALGVMSSYNDYDGIPVQASKLFLQDILRDEWGFEGYVVSDSGAVEFLYEKHRVAATPKEAIRLSVEAGLNIRTHFTQPEEYAEPLAELVEEGRLSMDTIDSRVSDILRVKFRLGLFDDPYETKSIDTDLVVRSEENLAISHQASRESIILLKNEGELLPLEGDYQKILVTGPMADDQRAWWSRYGAQRLDYVTPLEGIRSALDGKVEIVYVKGVEAADENWPLSDIYKEAASAEVQAGIDAAVAAAKDVDVIIACVGETDAQCRESQSRISLDLPGYQNELLQALKAAGKPIVLVFSNGRPLSAQYAIRNFPSIVEMWFPGE</sequence>
<comment type="catalytic activity">
    <reaction evidence="1">
        <text>Hydrolysis of terminal, non-reducing beta-D-glucosyl residues with release of beta-D-glucose.</text>
        <dbReference type="EC" id="3.2.1.21"/>
    </reaction>
</comment>
<evidence type="ECO:0000256" key="6">
    <source>
        <dbReference type="ARBA" id="ARBA00023295"/>
    </source>
</evidence>
<dbReference type="Pfam" id="PF00933">
    <property type="entry name" value="Glyco_hydro_3"/>
    <property type="match status" value="1"/>
</dbReference>
<dbReference type="PRINTS" id="PR00133">
    <property type="entry name" value="GLHYDRLASE3"/>
</dbReference>
<dbReference type="InterPro" id="IPR001764">
    <property type="entry name" value="Glyco_hydro_3_N"/>
</dbReference>
<evidence type="ECO:0000256" key="5">
    <source>
        <dbReference type="ARBA" id="ARBA00022801"/>
    </source>
</evidence>
<dbReference type="InterPro" id="IPR036881">
    <property type="entry name" value="Glyco_hydro_3_C_sf"/>
</dbReference>
<evidence type="ECO:0000313" key="10">
    <source>
        <dbReference type="Proteomes" id="UP000526501"/>
    </source>
</evidence>
<dbReference type="PANTHER" id="PTHR30620:SF16">
    <property type="entry name" value="LYSOSOMAL BETA GLUCOSIDASE"/>
    <property type="match status" value="1"/>
</dbReference>
<comment type="caution">
    <text evidence="9">The sequence shown here is derived from an EMBL/GenBank/DDBJ whole genome shotgun (WGS) entry which is preliminary data.</text>
</comment>
<dbReference type="InterPro" id="IPR051915">
    <property type="entry name" value="Cellulose_Degrad_GH3"/>
</dbReference>
<keyword evidence="4" id="KW-0732">Signal</keyword>
<evidence type="ECO:0000256" key="2">
    <source>
        <dbReference type="ARBA" id="ARBA00005336"/>
    </source>
</evidence>
<dbReference type="AlphaFoldDB" id="A0A7X1B826"/>
<dbReference type="InterPro" id="IPR017853">
    <property type="entry name" value="GH"/>
</dbReference>
<name>A0A7X1B826_9BACT</name>
<dbReference type="InterPro" id="IPR036962">
    <property type="entry name" value="Glyco_hydro_3_N_sf"/>
</dbReference>
<feature type="non-terminal residue" evidence="9">
    <location>
        <position position="628"/>
    </location>
</feature>
<evidence type="ECO:0000313" key="9">
    <source>
        <dbReference type="EMBL" id="MBC2606105.1"/>
    </source>
</evidence>
<dbReference type="Pfam" id="PF01915">
    <property type="entry name" value="Glyco_hydro_3_C"/>
    <property type="match status" value="1"/>
</dbReference>
<comment type="similarity">
    <text evidence="2">Belongs to the glycosyl hydrolase 3 family.</text>
</comment>
<dbReference type="InterPro" id="IPR002772">
    <property type="entry name" value="Glyco_hydro_3_C"/>
</dbReference>
<dbReference type="Gene3D" id="3.40.50.1700">
    <property type="entry name" value="Glycoside hydrolase family 3 C-terminal domain"/>
    <property type="match status" value="1"/>
</dbReference>
<evidence type="ECO:0000259" key="7">
    <source>
        <dbReference type="Pfam" id="PF00933"/>
    </source>
</evidence>
<dbReference type="Gene3D" id="3.20.20.300">
    <property type="entry name" value="Glycoside hydrolase, family 3, N-terminal domain"/>
    <property type="match status" value="1"/>
</dbReference>
<evidence type="ECO:0000256" key="3">
    <source>
        <dbReference type="ARBA" id="ARBA00012744"/>
    </source>
</evidence>
<dbReference type="GO" id="GO:0009251">
    <property type="term" value="P:glucan catabolic process"/>
    <property type="evidence" value="ECO:0007669"/>
    <property type="project" value="TreeGrafter"/>
</dbReference>
<keyword evidence="5 9" id="KW-0378">Hydrolase</keyword>
<accession>A0A7X1B826</accession>
<evidence type="ECO:0000256" key="4">
    <source>
        <dbReference type="ARBA" id="ARBA00022729"/>
    </source>
</evidence>
<dbReference type="PANTHER" id="PTHR30620">
    <property type="entry name" value="PERIPLASMIC BETA-GLUCOSIDASE-RELATED"/>
    <property type="match status" value="1"/>
</dbReference>